<keyword evidence="3" id="KW-1185">Reference proteome</keyword>
<feature type="region of interest" description="Disordered" evidence="1">
    <location>
        <begin position="1"/>
        <end position="69"/>
    </location>
</feature>
<dbReference type="AlphaFoldDB" id="A0A218YVX6"/>
<proteinExistence type="predicted"/>
<dbReference type="Proteomes" id="UP000242519">
    <property type="component" value="Unassembled WGS sequence"/>
</dbReference>
<gene>
    <name evidence="2" type="ORF">B2J93_2922</name>
</gene>
<organism evidence="2 3">
    <name type="scientific">Diplocarpon coronariae</name>
    <dbReference type="NCBI Taxonomy" id="2795749"/>
    <lineage>
        <taxon>Eukaryota</taxon>
        <taxon>Fungi</taxon>
        <taxon>Dikarya</taxon>
        <taxon>Ascomycota</taxon>
        <taxon>Pezizomycotina</taxon>
        <taxon>Leotiomycetes</taxon>
        <taxon>Helotiales</taxon>
        <taxon>Drepanopezizaceae</taxon>
        <taxon>Diplocarpon</taxon>
    </lineage>
</organism>
<feature type="compositionally biased region" description="Low complexity" evidence="1">
    <location>
        <begin position="101"/>
        <end position="121"/>
    </location>
</feature>
<feature type="compositionally biased region" description="Basic and acidic residues" evidence="1">
    <location>
        <begin position="156"/>
        <end position="166"/>
    </location>
</feature>
<sequence length="298" mass="31725">MPVGRSLGTRPGRRDGGPNPDLGRKQHQPVVDRPPHRFALEPGAPAWRSEKQRPESLPGDFRPAQVPRHSYLRWRVSPVYRVVHGTLSDRGAIRPSPVPSRPVQSGPVQSSPVQSSPSQSRLAPVRTVHSPPQYPRMGTDAHGRRRPPVATLAGDGRGEGEDDALKSRSPLASRGRGYWCEYVQGTTTSDSGPRARASPSPADLLALGRSGREGGPLSRPVVAIVGPGVTWRGHLGGTGNHLSARLRQLSGGASVGCTSADAARRDSGRDHAVGRKASRGARVAMIMGDASWMLNQVG</sequence>
<evidence type="ECO:0000313" key="2">
    <source>
        <dbReference type="EMBL" id="OWO98604.1"/>
    </source>
</evidence>
<dbReference type="EMBL" id="MZNU01000389">
    <property type="protein sequence ID" value="OWO98604.1"/>
    <property type="molecule type" value="Genomic_DNA"/>
</dbReference>
<dbReference type="InParanoid" id="A0A218YVX6"/>
<comment type="caution">
    <text evidence="2">The sequence shown here is derived from an EMBL/GenBank/DDBJ whole genome shotgun (WGS) entry which is preliminary data.</text>
</comment>
<reference evidence="2 3" key="1">
    <citation type="submission" date="2017-04" db="EMBL/GenBank/DDBJ databases">
        <title>Draft genome sequence of Marssonina coronaria NL1: causal agent of apple blotch.</title>
        <authorList>
            <person name="Cheng Q."/>
        </authorList>
    </citation>
    <scope>NUCLEOTIDE SEQUENCE [LARGE SCALE GENOMIC DNA]</scope>
    <source>
        <strain evidence="2 3">NL1</strain>
    </source>
</reference>
<evidence type="ECO:0000256" key="1">
    <source>
        <dbReference type="SAM" id="MobiDB-lite"/>
    </source>
</evidence>
<feature type="region of interest" description="Disordered" evidence="1">
    <location>
        <begin position="89"/>
        <end position="170"/>
    </location>
</feature>
<evidence type="ECO:0000313" key="3">
    <source>
        <dbReference type="Proteomes" id="UP000242519"/>
    </source>
</evidence>
<accession>A0A218YVX6</accession>
<protein>
    <submittedName>
        <fullName evidence="2">Uncharacterized protein</fullName>
    </submittedName>
</protein>
<name>A0A218YVX6_9HELO</name>